<dbReference type="Pfam" id="PF00078">
    <property type="entry name" value="RVT_1"/>
    <property type="match status" value="1"/>
</dbReference>
<reference evidence="2" key="1">
    <citation type="submission" date="2015-12" db="EMBL/GenBank/DDBJ databases">
        <title>Gene expression during late stages of embryo sac development: a critical building block for successful pollen-pistil interactions.</title>
        <authorList>
            <person name="Liu Y."/>
            <person name="Joly V."/>
            <person name="Sabar M."/>
            <person name="Matton D.P."/>
        </authorList>
    </citation>
    <scope>NUCLEOTIDE SEQUENCE</scope>
</reference>
<dbReference type="InterPro" id="IPR043502">
    <property type="entry name" value="DNA/RNA_pol_sf"/>
</dbReference>
<evidence type="ECO:0000259" key="1">
    <source>
        <dbReference type="PROSITE" id="PS50878"/>
    </source>
</evidence>
<dbReference type="PANTHER" id="PTHR46890:SF50">
    <property type="entry name" value="RNA-DIRECTED DNA POLYMERASE, EUKARYOTA, REVERSE TRANSCRIPTASE ZINC-BINDING DOMAIN PROTEIN-RELATED"/>
    <property type="match status" value="1"/>
</dbReference>
<sequence length="125" mass="14427">MLQKMGFGSKWIRWIKYCIGTVKFSVLINRSPTGFFSSQRGLRQGDPLSPFLFILAMEGMSSLINTAKAKDWIRGFQVQNRASNNLEITHLQYADDTLVFCEAVRNHFLILRTIFIIFKLCQAFI</sequence>
<feature type="domain" description="Reverse transcriptase" evidence="1">
    <location>
        <begin position="1"/>
        <end position="125"/>
    </location>
</feature>
<dbReference type="InterPro" id="IPR052343">
    <property type="entry name" value="Retrotransposon-Effector_Assoc"/>
</dbReference>
<organism evidence="2">
    <name type="scientific">Solanum chacoense</name>
    <name type="common">Chaco potato</name>
    <dbReference type="NCBI Taxonomy" id="4108"/>
    <lineage>
        <taxon>Eukaryota</taxon>
        <taxon>Viridiplantae</taxon>
        <taxon>Streptophyta</taxon>
        <taxon>Embryophyta</taxon>
        <taxon>Tracheophyta</taxon>
        <taxon>Spermatophyta</taxon>
        <taxon>Magnoliopsida</taxon>
        <taxon>eudicotyledons</taxon>
        <taxon>Gunneridae</taxon>
        <taxon>Pentapetalae</taxon>
        <taxon>asterids</taxon>
        <taxon>lamiids</taxon>
        <taxon>Solanales</taxon>
        <taxon>Solanaceae</taxon>
        <taxon>Solanoideae</taxon>
        <taxon>Solaneae</taxon>
        <taxon>Solanum</taxon>
    </lineage>
</organism>
<dbReference type="AlphaFoldDB" id="A0A0V0GTN2"/>
<accession>A0A0V0GTN2</accession>
<dbReference type="EMBL" id="GEDG01032884">
    <property type="protein sequence ID" value="JAP10571.1"/>
    <property type="molecule type" value="Transcribed_RNA"/>
</dbReference>
<name>A0A0V0GTN2_SOLCH</name>
<dbReference type="PROSITE" id="PS50878">
    <property type="entry name" value="RT_POL"/>
    <property type="match status" value="1"/>
</dbReference>
<proteinExistence type="predicted"/>
<evidence type="ECO:0000313" key="2">
    <source>
        <dbReference type="EMBL" id="JAP10571.1"/>
    </source>
</evidence>
<dbReference type="SUPFAM" id="SSF56672">
    <property type="entry name" value="DNA/RNA polymerases"/>
    <property type="match status" value="1"/>
</dbReference>
<dbReference type="PANTHER" id="PTHR46890">
    <property type="entry name" value="NON-LTR RETROLELEMENT REVERSE TRANSCRIPTASE-LIKE PROTEIN-RELATED"/>
    <property type="match status" value="1"/>
</dbReference>
<protein>
    <submittedName>
        <fullName evidence="2">Putative ovule protein</fullName>
    </submittedName>
</protein>
<dbReference type="InterPro" id="IPR000477">
    <property type="entry name" value="RT_dom"/>
</dbReference>